<evidence type="ECO:0000313" key="3">
    <source>
        <dbReference type="Proteomes" id="UP000730591"/>
    </source>
</evidence>
<organism evidence="2 3">
    <name type="scientific">Streptomyces composti</name>
    <dbReference type="NCBI Taxonomy" id="2720025"/>
    <lineage>
        <taxon>Bacteria</taxon>
        <taxon>Bacillati</taxon>
        <taxon>Actinomycetota</taxon>
        <taxon>Actinomycetes</taxon>
        <taxon>Kitasatosporales</taxon>
        <taxon>Streptomycetaceae</taxon>
        <taxon>Streptomyces</taxon>
    </lineage>
</organism>
<dbReference type="EMBL" id="JAATEM010000036">
    <property type="protein sequence ID" value="NJP53324.1"/>
    <property type="molecule type" value="Genomic_DNA"/>
</dbReference>
<keyword evidence="3" id="KW-1185">Reference proteome</keyword>
<dbReference type="RefSeq" id="WP_167998155.1">
    <property type="nucleotide sequence ID" value="NZ_JAATEM010000036.1"/>
</dbReference>
<feature type="region of interest" description="Disordered" evidence="1">
    <location>
        <begin position="1"/>
        <end position="20"/>
    </location>
</feature>
<sequence length="200" mass="21807">MKRNPELAKIVRDPSRTETTVEEAIINDDGKAVGADGKPLTAKQLADIMPPAGATLSKPDEETITPEETEADGSKGATFAAAAVKGGKWKMTHVTHTHRSYLGSVIFKYHTYAEFNYGSGKVRAWGSRYDNFTNEQDVVDVDNRLLTNAKSRVPASSATSMMKRKVQLCVAKYGCYATLYPWARTKVYGSGKTKYDGSGA</sequence>
<name>A0ABX1AHI4_9ACTN</name>
<comment type="caution">
    <text evidence="2">The sequence shown here is derived from an EMBL/GenBank/DDBJ whole genome shotgun (WGS) entry which is preliminary data.</text>
</comment>
<gene>
    <name evidence="2" type="ORF">HCJ93_25480</name>
</gene>
<dbReference type="Proteomes" id="UP000730591">
    <property type="component" value="Unassembled WGS sequence"/>
</dbReference>
<evidence type="ECO:0000256" key="1">
    <source>
        <dbReference type="SAM" id="MobiDB-lite"/>
    </source>
</evidence>
<evidence type="ECO:0000313" key="2">
    <source>
        <dbReference type="EMBL" id="NJP53324.1"/>
    </source>
</evidence>
<accession>A0ABX1AHI4</accession>
<reference evidence="2 3" key="1">
    <citation type="submission" date="2020-03" db="EMBL/GenBank/DDBJ databases">
        <title>WGS of actinomycetes isolated from Thailand.</title>
        <authorList>
            <person name="Thawai C."/>
        </authorList>
    </citation>
    <scope>NUCLEOTIDE SEQUENCE [LARGE SCALE GENOMIC DNA]</scope>
    <source>
        <strain evidence="2 3">SBST2-5</strain>
    </source>
</reference>
<feature type="region of interest" description="Disordered" evidence="1">
    <location>
        <begin position="49"/>
        <end position="74"/>
    </location>
</feature>
<feature type="compositionally biased region" description="Acidic residues" evidence="1">
    <location>
        <begin position="62"/>
        <end position="71"/>
    </location>
</feature>
<protein>
    <submittedName>
        <fullName evidence="2">Uncharacterized protein</fullName>
    </submittedName>
</protein>
<feature type="compositionally biased region" description="Basic and acidic residues" evidence="1">
    <location>
        <begin position="1"/>
        <end position="16"/>
    </location>
</feature>
<proteinExistence type="predicted"/>